<keyword evidence="2" id="KW-0732">Signal</keyword>
<gene>
    <name evidence="3" type="ordered locus">ELI_08075</name>
</gene>
<dbReference type="HOGENOM" id="CLU_099379_0_0_5"/>
<reference evidence="4" key="1">
    <citation type="journal article" date="2009" name="J. Bacteriol.">
        <title>Complete genome sequence of Erythrobacter litoralis HTCC2594.</title>
        <authorList>
            <person name="Oh H.M."/>
            <person name="Giovannoni S.J."/>
            <person name="Ferriera S."/>
            <person name="Johnson J."/>
            <person name="Cho J.C."/>
        </authorList>
    </citation>
    <scope>NUCLEOTIDE SEQUENCE [LARGE SCALE GENOMIC DNA]</scope>
    <source>
        <strain evidence="4">HTCC2594</strain>
    </source>
</reference>
<dbReference type="Proteomes" id="UP000008808">
    <property type="component" value="Chromosome"/>
</dbReference>
<dbReference type="InterPro" id="IPR023393">
    <property type="entry name" value="START-like_dom_sf"/>
</dbReference>
<dbReference type="SUPFAM" id="SSF55961">
    <property type="entry name" value="Bet v1-like"/>
    <property type="match status" value="1"/>
</dbReference>
<feature type="region of interest" description="Disordered" evidence="1">
    <location>
        <begin position="185"/>
        <end position="244"/>
    </location>
</feature>
<dbReference type="STRING" id="314225.ELI_08075"/>
<dbReference type="AlphaFoldDB" id="Q2N9D4"/>
<feature type="signal peptide" evidence="2">
    <location>
        <begin position="1"/>
        <end position="18"/>
    </location>
</feature>
<feature type="chain" id="PRO_5004213059" description="Polyketide cyclase" evidence="2">
    <location>
        <begin position="19"/>
        <end position="244"/>
    </location>
</feature>
<accession>Q2N9D4</accession>
<evidence type="ECO:0000256" key="2">
    <source>
        <dbReference type="SAM" id="SignalP"/>
    </source>
</evidence>
<dbReference type="eggNOG" id="COG3832">
    <property type="taxonomic scope" value="Bacteria"/>
</dbReference>
<dbReference type="Gene3D" id="3.30.530.20">
    <property type="match status" value="1"/>
</dbReference>
<evidence type="ECO:0000313" key="4">
    <source>
        <dbReference type="Proteomes" id="UP000008808"/>
    </source>
</evidence>
<sequence>MTIATAALALAATAPARADVLRLDDDGFVTRDAAAVGANLQTTWLELITPGNWWNDTHTWSGDASNMMITPQGGGCFCERIPAHEEDGAIGLAGSVRHMTVLQAFPRKALRMRGGLGPLQSEPAEGVLTITLKEIDGGTRILWEYVVGGYMRYKTAEISKAVDGVMSQQLAGLADKLGRIDDPEAAEEPAQADDLDAEEGAAGEDDAEAAVETVDPEPVIESAIGEDFLDDTGDGVRAGPGNRF</sequence>
<organism evidence="3 4">
    <name type="scientific">Erythrobacter litoralis (strain HTCC2594)</name>
    <dbReference type="NCBI Taxonomy" id="314225"/>
    <lineage>
        <taxon>Bacteria</taxon>
        <taxon>Pseudomonadati</taxon>
        <taxon>Pseudomonadota</taxon>
        <taxon>Alphaproteobacteria</taxon>
        <taxon>Sphingomonadales</taxon>
        <taxon>Erythrobacteraceae</taxon>
        <taxon>Erythrobacter/Porphyrobacter group</taxon>
        <taxon>Erythrobacter</taxon>
    </lineage>
</organism>
<evidence type="ECO:0008006" key="5">
    <source>
        <dbReference type="Google" id="ProtNLM"/>
    </source>
</evidence>
<evidence type="ECO:0000256" key="1">
    <source>
        <dbReference type="SAM" id="MobiDB-lite"/>
    </source>
</evidence>
<evidence type="ECO:0000313" key="3">
    <source>
        <dbReference type="EMBL" id="ABC63707.1"/>
    </source>
</evidence>
<keyword evidence="4" id="KW-1185">Reference proteome</keyword>
<proteinExistence type="predicted"/>
<protein>
    <recommendedName>
        <fullName evidence="5">Polyketide cyclase</fullName>
    </recommendedName>
</protein>
<dbReference type="EMBL" id="CP000157">
    <property type="protein sequence ID" value="ABC63707.1"/>
    <property type="molecule type" value="Genomic_DNA"/>
</dbReference>
<dbReference type="KEGG" id="eli:ELI_08075"/>
<feature type="compositionally biased region" description="Acidic residues" evidence="1">
    <location>
        <begin position="185"/>
        <end position="209"/>
    </location>
</feature>
<name>Q2N9D4_ERYLH</name>